<evidence type="ECO:0000313" key="2">
    <source>
        <dbReference type="Proteomes" id="UP001144280"/>
    </source>
</evidence>
<sequence length="88" mass="9575">MPLPDNRQEDRQKYIHYTCKTPRKPTFRLAEVASVRVREGATGNAARADIEGVPCRGAFPPAPLRPLPLAASRPLVTCRPARARGAAA</sequence>
<gene>
    <name evidence="1" type="ORF">Pa4123_29460</name>
</gene>
<reference evidence="1" key="1">
    <citation type="submission" date="2022-12" db="EMBL/GenBank/DDBJ databases">
        <title>New Phytohabitans aurantiacus sp. RD004123 nov., an actinomycete isolated from soil.</title>
        <authorList>
            <person name="Triningsih D.W."/>
            <person name="Harunari E."/>
            <person name="Igarashi Y."/>
        </authorList>
    </citation>
    <scope>NUCLEOTIDE SEQUENCE</scope>
    <source>
        <strain evidence="1">RD004123</strain>
    </source>
</reference>
<protein>
    <submittedName>
        <fullName evidence="1">Uncharacterized protein</fullName>
    </submittedName>
</protein>
<keyword evidence="2" id="KW-1185">Reference proteome</keyword>
<name>A0ABQ5QVJ4_9ACTN</name>
<accession>A0ABQ5QVJ4</accession>
<organism evidence="1 2">
    <name type="scientific">Phytohabitans aurantiacus</name>
    <dbReference type="NCBI Taxonomy" id="3016789"/>
    <lineage>
        <taxon>Bacteria</taxon>
        <taxon>Bacillati</taxon>
        <taxon>Actinomycetota</taxon>
        <taxon>Actinomycetes</taxon>
        <taxon>Micromonosporales</taxon>
        <taxon>Micromonosporaceae</taxon>
    </lineage>
</organism>
<proteinExistence type="predicted"/>
<evidence type="ECO:0000313" key="1">
    <source>
        <dbReference type="EMBL" id="GLH97671.1"/>
    </source>
</evidence>
<dbReference type="Proteomes" id="UP001144280">
    <property type="component" value="Unassembled WGS sequence"/>
</dbReference>
<dbReference type="EMBL" id="BSDI01000012">
    <property type="protein sequence ID" value="GLH97671.1"/>
    <property type="molecule type" value="Genomic_DNA"/>
</dbReference>
<comment type="caution">
    <text evidence="1">The sequence shown here is derived from an EMBL/GenBank/DDBJ whole genome shotgun (WGS) entry which is preliminary data.</text>
</comment>